<dbReference type="AlphaFoldDB" id="A0AAN3A8C8"/>
<comment type="caution">
    <text evidence="2">The sequence shown here is derived from an EMBL/GenBank/DDBJ whole genome shotgun (WGS) entry which is preliminary data.</text>
</comment>
<name>A0AAN3A8C8_BACO1</name>
<sequence>MLFAGTFCCADILKVKSKNSRVLKWYFIMFFIMIIFMVFELKHFQLQRKWFYIDLIM</sequence>
<accession>A0AAN3A8C8</accession>
<proteinExistence type="predicted"/>
<keyword evidence="1" id="KW-0472">Membrane</keyword>
<evidence type="ECO:0000256" key="1">
    <source>
        <dbReference type="SAM" id="Phobius"/>
    </source>
</evidence>
<gene>
    <name evidence="2" type="ORF">BACOVA_02716</name>
</gene>
<evidence type="ECO:0000313" key="3">
    <source>
        <dbReference type="Proteomes" id="UP000005475"/>
    </source>
</evidence>
<reference evidence="3" key="2">
    <citation type="submission" date="2007-04" db="EMBL/GenBank/DDBJ databases">
        <title>Draft genome sequence of Bacteroides ovatus (ATCC 8483).</title>
        <authorList>
            <person name="Sudarsanam P."/>
            <person name="Ley R."/>
            <person name="Guruge J."/>
            <person name="Turnbaugh P.J."/>
            <person name="Mahowald M."/>
            <person name="Liep D."/>
            <person name="Gordon J."/>
        </authorList>
    </citation>
    <scope>NUCLEOTIDE SEQUENCE [LARGE SCALE GENOMIC DNA]</scope>
    <source>
        <strain evidence="3">ATCC 8483 / DSM 1896 / JCM 5824 / BCRC 10623 / CCUG 4943 / NCTC 11153</strain>
    </source>
</reference>
<protein>
    <submittedName>
        <fullName evidence="2">Uncharacterized protein</fullName>
    </submittedName>
</protein>
<dbReference type="EMBL" id="AAXF02000049">
    <property type="protein sequence ID" value="EDO11507.1"/>
    <property type="molecule type" value="Genomic_DNA"/>
</dbReference>
<organism evidence="2 3">
    <name type="scientific">Bacteroides ovatus (strain ATCC 8483 / DSM 1896 / JCM 5824 / BCRC 10623 / CCUG 4943 / NCTC 11153)</name>
    <dbReference type="NCBI Taxonomy" id="411476"/>
    <lineage>
        <taxon>Bacteria</taxon>
        <taxon>Pseudomonadati</taxon>
        <taxon>Bacteroidota</taxon>
        <taxon>Bacteroidia</taxon>
        <taxon>Bacteroidales</taxon>
        <taxon>Bacteroidaceae</taxon>
        <taxon>Bacteroides</taxon>
    </lineage>
</organism>
<keyword evidence="1" id="KW-0812">Transmembrane</keyword>
<evidence type="ECO:0000313" key="2">
    <source>
        <dbReference type="EMBL" id="EDO11507.1"/>
    </source>
</evidence>
<keyword evidence="1" id="KW-1133">Transmembrane helix</keyword>
<dbReference type="Proteomes" id="UP000005475">
    <property type="component" value="Unassembled WGS sequence"/>
</dbReference>
<feature type="transmembrane region" description="Helical" evidence="1">
    <location>
        <begin position="23"/>
        <end position="41"/>
    </location>
</feature>
<reference evidence="2 3" key="1">
    <citation type="submission" date="2007-03" db="EMBL/GenBank/DDBJ databases">
        <authorList>
            <person name="Fulton L."/>
            <person name="Clifton S."/>
            <person name="Fulton B."/>
            <person name="Xu J."/>
            <person name="Minx P."/>
            <person name="Pepin K.H."/>
            <person name="Johnson M."/>
            <person name="Thiruvilangam P."/>
            <person name="Bhonagiri V."/>
            <person name="Nash W.E."/>
            <person name="Mardis E.R."/>
            <person name="Wilson R.K."/>
        </authorList>
    </citation>
    <scope>NUCLEOTIDE SEQUENCE [LARGE SCALE GENOMIC DNA]</scope>
    <source>
        <strain evidence="3">ATCC 8483 / DSM 1896 / JCM 5824 / BCRC 10623 / CCUG 4943 / NCTC 11153</strain>
    </source>
</reference>